<dbReference type="Pfam" id="PF01300">
    <property type="entry name" value="Sua5_yciO_yrdC"/>
    <property type="match status" value="1"/>
</dbReference>
<evidence type="ECO:0000259" key="10">
    <source>
        <dbReference type="PROSITE" id="PS51160"/>
    </source>
</evidence>
<dbReference type="Gene3D" id="3.90.870.50">
    <property type="match status" value="1"/>
</dbReference>
<dbReference type="PANTHER" id="PTHR42959:SF1">
    <property type="entry name" value="CARBAMOYLTRANSFERASE HYPF"/>
    <property type="match status" value="1"/>
</dbReference>
<dbReference type="InterPro" id="IPR006070">
    <property type="entry name" value="Sua5-like_dom"/>
</dbReference>
<evidence type="ECO:0000259" key="11">
    <source>
        <dbReference type="PROSITE" id="PS51163"/>
    </source>
</evidence>
<dbReference type="Gene3D" id="3.30.110.120">
    <property type="match status" value="1"/>
</dbReference>
<dbReference type="RefSeq" id="WP_208675780.1">
    <property type="nucleotide sequence ID" value="NZ_CP030139.2"/>
</dbReference>
<name>A0AAN1QMT2_SYNEL</name>
<dbReference type="SUPFAM" id="SSF55821">
    <property type="entry name" value="YrdC/RibB"/>
    <property type="match status" value="1"/>
</dbReference>
<comment type="similarity">
    <text evidence="2 8">Belongs to the carbamoyltransferase HypF family.</text>
</comment>
<dbReference type="AlphaFoldDB" id="A0AAN1QMT2"/>
<dbReference type="GO" id="GO:0016874">
    <property type="term" value="F:ligase activity"/>
    <property type="evidence" value="ECO:0007669"/>
    <property type="project" value="UniProtKB-UniRule"/>
</dbReference>
<proteinExistence type="inferred from homology"/>
<dbReference type="GO" id="GO:0003725">
    <property type="term" value="F:double-stranded RNA binding"/>
    <property type="evidence" value="ECO:0007669"/>
    <property type="project" value="InterPro"/>
</dbReference>
<keyword evidence="3 12" id="KW-0436">Ligase</keyword>
<dbReference type="Pfam" id="PF22521">
    <property type="entry name" value="HypF_C_2"/>
    <property type="match status" value="1"/>
</dbReference>
<feature type="active site" evidence="9">
    <location>
        <position position="26"/>
    </location>
</feature>
<keyword evidence="6" id="KW-0862">Zinc</keyword>
<dbReference type="EC" id="6.2.-.-" evidence="8"/>
<evidence type="ECO:0000256" key="3">
    <source>
        <dbReference type="ARBA" id="ARBA00022598"/>
    </source>
</evidence>
<dbReference type="GO" id="GO:0051604">
    <property type="term" value="P:protein maturation"/>
    <property type="evidence" value="ECO:0007669"/>
    <property type="project" value="TreeGrafter"/>
</dbReference>
<dbReference type="InterPro" id="IPR041440">
    <property type="entry name" value="HypF_C"/>
</dbReference>
<evidence type="ECO:0000256" key="4">
    <source>
        <dbReference type="ARBA" id="ARBA00022723"/>
    </source>
</evidence>
<dbReference type="InterPro" id="IPR055128">
    <property type="entry name" value="HypF_C_2"/>
</dbReference>
<dbReference type="InterPro" id="IPR011125">
    <property type="entry name" value="Znf_HypF"/>
</dbReference>
<dbReference type="EMBL" id="CP030139">
    <property type="protein sequence ID" value="AZB71996.1"/>
    <property type="molecule type" value="Genomic_DNA"/>
</dbReference>
<dbReference type="Gene3D" id="3.30.420.40">
    <property type="match status" value="1"/>
</dbReference>
<comment type="catalytic activity">
    <reaction evidence="7">
        <text>C-terminal L-cysteinyl-[HypE protein] + carbamoyl phosphate + ATP + H2O = C-terminal S-carboxamide-L-cysteinyl-[HypE protein] + AMP + phosphate + diphosphate + H(+)</text>
        <dbReference type="Rhea" id="RHEA:55636"/>
        <dbReference type="Rhea" id="RHEA-COMP:14247"/>
        <dbReference type="Rhea" id="RHEA-COMP:14392"/>
        <dbReference type="ChEBI" id="CHEBI:15377"/>
        <dbReference type="ChEBI" id="CHEBI:15378"/>
        <dbReference type="ChEBI" id="CHEBI:30616"/>
        <dbReference type="ChEBI" id="CHEBI:33019"/>
        <dbReference type="ChEBI" id="CHEBI:43474"/>
        <dbReference type="ChEBI" id="CHEBI:58228"/>
        <dbReference type="ChEBI" id="CHEBI:76913"/>
        <dbReference type="ChEBI" id="CHEBI:139126"/>
        <dbReference type="ChEBI" id="CHEBI:456215"/>
    </reaction>
</comment>
<dbReference type="GO" id="GO:0003998">
    <property type="term" value="F:acylphosphatase activity"/>
    <property type="evidence" value="ECO:0007669"/>
    <property type="project" value="UniProtKB-EC"/>
</dbReference>
<comment type="catalytic activity">
    <reaction evidence="9">
        <text>an acyl phosphate + H2O = a carboxylate + phosphate + H(+)</text>
        <dbReference type="Rhea" id="RHEA:14965"/>
        <dbReference type="ChEBI" id="CHEBI:15377"/>
        <dbReference type="ChEBI" id="CHEBI:15378"/>
        <dbReference type="ChEBI" id="CHEBI:29067"/>
        <dbReference type="ChEBI" id="CHEBI:43474"/>
        <dbReference type="ChEBI" id="CHEBI:59918"/>
        <dbReference type="EC" id="3.6.1.7"/>
    </reaction>
</comment>
<evidence type="ECO:0000256" key="9">
    <source>
        <dbReference type="PROSITE-ProRule" id="PRU00520"/>
    </source>
</evidence>
<dbReference type="Gene3D" id="3.30.420.360">
    <property type="match status" value="1"/>
</dbReference>
<dbReference type="GO" id="GO:0008270">
    <property type="term" value="F:zinc ion binding"/>
    <property type="evidence" value="ECO:0007669"/>
    <property type="project" value="UniProtKB-KW"/>
</dbReference>
<feature type="domain" description="Acylphosphatase-like" evidence="10">
    <location>
        <begin position="11"/>
        <end position="97"/>
    </location>
</feature>
<feature type="domain" description="YrdC-like" evidence="11">
    <location>
        <begin position="208"/>
        <end position="393"/>
    </location>
</feature>
<reference evidence="12 13" key="1">
    <citation type="journal article" date="2018" name="Sci. Rep.">
        <title>Genome Features and Biochemical Characteristics of a Robust, Fast Growing and Naturally Transformable Cyanobacterium Synechococcus elongatus PCC 11801 Isolated from India.</title>
        <authorList>
            <person name="Jaiswal D."/>
            <person name="Sengupta A."/>
            <person name="Sohoni S."/>
            <person name="Sengupta S."/>
            <person name="Phadnavis A.G."/>
            <person name="Pakrasi H.B."/>
            <person name="Wangikar P.P."/>
        </authorList>
    </citation>
    <scope>NUCLEOTIDE SEQUENCE [LARGE SCALE GENOMIC DNA]</scope>
    <source>
        <strain evidence="12 13">PCC 11801</strain>
    </source>
</reference>
<evidence type="ECO:0000256" key="1">
    <source>
        <dbReference type="ARBA" id="ARBA00004711"/>
    </source>
</evidence>
<accession>A0AAN1QMT2</accession>
<evidence type="ECO:0000256" key="7">
    <source>
        <dbReference type="ARBA" id="ARBA00048220"/>
    </source>
</evidence>
<evidence type="ECO:0000313" key="12">
    <source>
        <dbReference type="EMBL" id="AZB71996.1"/>
    </source>
</evidence>
<dbReference type="GO" id="GO:0016743">
    <property type="term" value="F:carboxyl- or carbamoyltransferase activity"/>
    <property type="evidence" value="ECO:0007669"/>
    <property type="project" value="UniProtKB-UniRule"/>
</dbReference>
<dbReference type="Pfam" id="PF07503">
    <property type="entry name" value="zf-HYPF"/>
    <property type="match status" value="2"/>
</dbReference>
<evidence type="ECO:0000256" key="8">
    <source>
        <dbReference type="PIRNR" id="PIRNR006256"/>
    </source>
</evidence>
<dbReference type="PANTHER" id="PTHR42959">
    <property type="entry name" value="CARBAMOYLTRANSFERASE"/>
    <property type="match status" value="1"/>
</dbReference>
<keyword evidence="9" id="KW-0378">Hydrolase</keyword>
<dbReference type="Proteomes" id="UP000267249">
    <property type="component" value="Chromosome"/>
</dbReference>
<protein>
    <recommendedName>
        <fullName evidence="8">Carbamoyltransferase</fullName>
        <ecNumber evidence="8">6.2.-.-</ecNumber>
    </recommendedName>
</protein>
<dbReference type="InterPro" id="IPR004421">
    <property type="entry name" value="Carbamoyltransferase_HypF"/>
</dbReference>
<dbReference type="NCBIfam" id="TIGR00143">
    <property type="entry name" value="hypF"/>
    <property type="match status" value="1"/>
</dbReference>
<dbReference type="PIRSF" id="PIRSF006256">
    <property type="entry name" value="CMPcnvr_hdrg_mat"/>
    <property type="match status" value="1"/>
</dbReference>
<comment type="pathway">
    <text evidence="1">Protein modification; [NiFe] hydrogenase maturation.</text>
</comment>
<gene>
    <name evidence="12" type="primary">hypF</name>
    <name evidence="12" type="ORF">DOP62_03965</name>
</gene>
<evidence type="ECO:0000313" key="13">
    <source>
        <dbReference type="Proteomes" id="UP000267249"/>
    </source>
</evidence>
<sequence>MAGVITEITERWCLRLQGVVQGIGFRPFVWRLARELGLTGWVKNDATGAQIEVEGAIAQLQQFQKRLLAELPAAGRCDRIQQQRLNLQGDREFAIAVSSASAQVTAQLPPDRAPCPDCLRELWDPRDRRYRYPFLNCTVCGPRASIVRQLPYDRDRTTLATFLLCADCQREYDDPRDRRFHAQPIACPTCGPQLQLWDAAGQVLAERDQALTEAIAALQQGKILAVKGLGGFQLLVDARQTAAVQRLRDRKHRPHKPLALLVPDLEAAQQLCQMSAAEAELLQSPAAPIVLLRSLTSEPWLAAIAPDCRDLGLMLPATPLHHLISRDFGQPLVATSGNRSGEPLCWDEVEALESLKAIADLWLVHDRPIALPMDDSVARIIAGQIQVLRRARGYVLTPIAIATPAEPLLALGSWQKNTPAIAADGHLQLAPYVGDLESLAARDRRQQLIAHLQALTGLQPRAWVADAHPDAPLLTTTETRSGWRVQHHLAHVLAVAAEHQLQPPFLGLAWDGSGWGLDQTIWGSEALICSADRWQRWRHLQPWPLLGGDRAAKEPRRSALALFRQWQGDRCWEIPELTAAFSPTERSLLQTWLQRDRGLKTSSMGRLFEAIAWICGWQGEQSYEGQVATWLENQVAPEIEVDYPLTLTKTGIDWQSLLQAVWRDRQVGLPVAVISTRFHRSLVQLIVTLAQQAGLERVILSGGCFQNRFLLEGAIAALRAAGFQPYWPQQLPPNDGGIAAGQVCAVHWYGGSEHVLSGAGTTAQYSHAAG</sequence>
<dbReference type="PROSITE" id="PS51163">
    <property type="entry name" value="YRDC"/>
    <property type="match status" value="1"/>
</dbReference>
<dbReference type="PROSITE" id="PS51160">
    <property type="entry name" value="ACYLPHOSPHATASE_3"/>
    <property type="match status" value="1"/>
</dbReference>
<dbReference type="InterPro" id="IPR017945">
    <property type="entry name" value="DHBP_synth_RibB-like_a/b_dom"/>
</dbReference>
<evidence type="ECO:0000256" key="2">
    <source>
        <dbReference type="ARBA" id="ARBA00008097"/>
    </source>
</evidence>
<keyword evidence="5" id="KW-0863">Zinc-finger</keyword>
<dbReference type="SUPFAM" id="SSF54975">
    <property type="entry name" value="Acylphosphatase/BLUF domain-like"/>
    <property type="match status" value="1"/>
</dbReference>
<feature type="active site" evidence="9">
    <location>
        <position position="44"/>
    </location>
</feature>
<dbReference type="Pfam" id="PF17788">
    <property type="entry name" value="HypF_C"/>
    <property type="match status" value="1"/>
</dbReference>
<dbReference type="InterPro" id="IPR036046">
    <property type="entry name" value="Acylphosphatase-like_dom_sf"/>
</dbReference>
<dbReference type="InterPro" id="IPR051060">
    <property type="entry name" value="Carbamoyltrans_HypF-like"/>
</dbReference>
<organism evidence="12 13">
    <name type="scientific">Synechococcus elongatus PCC 11801</name>
    <dbReference type="NCBI Taxonomy" id="2219813"/>
    <lineage>
        <taxon>Bacteria</taxon>
        <taxon>Bacillati</taxon>
        <taxon>Cyanobacteriota</taxon>
        <taxon>Cyanophyceae</taxon>
        <taxon>Synechococcales</taxon>
        <taxon>Synechococcaceae</taxon>
        <taxon>Synechococcus</taxon>
    </lineage>
</organism>
<evidence type="ECO:0000256" key="5">
    <source>
        <dbReference type="ARBA" id="ARBA00022771"/>
    </source>
</evidence>
<dbReference type="Pfam" id="PF00708">
    <property type="entry name" value="Acylphosphatase"/>
    <property type="match status" value="1"/>
</dbReference>
<keyword evidence="4" id="KW-0479">Metal-binding</keyword>
<evidence type="ECO:0000256" key="6">
    <source>
        <dbReference type="ARBA" id="ARBA00022833"/>
    </source>
</evidence>
<dbReference type="InterPro" id="IPR001792">
    <property type="entry name" value="Acylphosphatase-like_dom"/>
</dbReference>